<keyword evidence="3" id="KW-1185">Reference proteome</keyword>
<organism evidence="2 3">
    <name type="scientific">Lentibacillus persicus</name>
    <dbReference type="NCBI Taxonomy" id="640948"/>
    <lineage>
        <taxon>Bacteria</taxon>
        <taxon>Bacillati</taxon>
        <taxon>Bacillota</taxon>
        <taxon>Bacilli</taxon>
        <taxon>Bacillales</taxon>
        <taxon>Bacillaceae</taxon>
        <taxon>Lentibacillus</taxon>
    </lineage>
</organism>
<gene>
    <name evidence="2" type="ORF">SAMN05216238_1069</name>
</gene>
<evidence type="ECO:0000256" key="1">
    <source>
        <dbReference type="SAM" id="Phobius"/>
    </source>
</evidence>
<keyword evidence="1" id="KW-0472">Membrane</keyword>
<accession>A0A1I1WDR5</accession>
<sequence>MYLLDESFYFLLQFICIFITLFKKAIKMTGMSPVQYRAHTSHSAEV</sequence>
<reference evidence="3" key="1">
    <citation type="submission" date="2016-10" db="EMBL/GenBank/DDBJ databases">
        <authorList>
            <person name="Varghese N."/>
            <person name="Submissions S."/>
        </authorList>
    </citation>
    <scope>NUCLEOTIDE SEQUENCE [LARGE SCALE GENOMIC DNA]</scope>
    <source>
        <strain evidence="3">DSM 22530</strain>
    </source>
</reference>
<dbReference type="AlphaFoldDB" id="A0A1I1WDR5"/>
<protein>
    <submittedName>
        <fullName evidence="2">Uncharacterized protein</fullName>
    </submittedName>
</protein>
<feature type="transmembrane region" description="Helical" evidence="1">
    <location>
        <begin position="6"/>
        <end position="22"/>
    </location>
</feature>
<keyword evidence="1" id="KW-0812">Transmembrane</keyword>
<dbReference type="EMBL" id="FOMR01000006">
    <property type="protein sequence ID" value="SFD93316.1"/>
    <property type="molecule type" value="Genomic_DNA"/>
</dbReference>
<name>A0A1I1WDR5_9BACI</name>
<keyword evidence="1" id="KW-1133">Transmembrane helix</keyword>
<proteinExistence type="predicted"/>
<evidence type="ECO:0000313" key="2">
    <source>
        <dbReference type="EMBL" id="SFD93316.1"/>
    </source>
</evidence>
<evidence type="ECO:0000313" key="3">
    <source>
        <dbReference type="Proteomes" id="UP000199474"/>
    </source>
</evidence>
<dbReference type="Proteomes" id="UP000199474">
    <property type="component" value="Unassembled WGS sequence"/>
</dbReference>